<keyword evidence="3" id="KW-1185">Reference proteome</keyword>
<organism evidence="2 3">
    <name type="scientific">Allacma fusca</name>
    <dbReference type="NCBI Taxonomy" id="39272"/>
    <lineage>
        <taxon>Eukaryota</taxon>
        <taxon>Metazoa</taxon>
        <taxon>Ecdysozoa</taxon>
        <taxon>Arthropoda</taxon>
        <taxon>Hexapoda</taxon>
        <taxon>Collembola</taxon>
        <taxon>Symphypleona</taxon>
        <taxon>Sminthuridae</taxon>
        <taxon>Allacma</taxon>
    </lineage>
</organism>
<evidence type="ECO:0000313" key="2">
    <source>
        <dbReference type="EMBL" id="CAG7819129.1"/>
    </source>
</evidence>
<proteinExistence type="predicted"/>
<evidence type="ECO:0008006" key="4">
    <source>
        <dbReference type="Google" id="ProtNLM"/>
    </source>
</evidence>
<protein>
    <recommendedName>
        <fullName evidence="4">Retrotransposon gag domain-containing protein</fullName>
    </recommendedName>
</protein>
<name>A0A8J2KU07_9HEXA</name>
<reference evidence="2" key="1">
    <citation type="submission" date="2021-06" db="EMBL/GenBank/DDBJ databases">
        <authorList>
            <person name="Hodson N. C."/>
            <person name="Mongue J. A."/>
            <person name="Jaron S. K."/>
        </authorList>
    </citation>
    <scope>NUCLEOTIDE SEQUENCE</scope>
</reference>
<feature type="compositionally biased region" description="Polar residues" evidence="1">
    <location>
        <begin position="199"/>
        <end position="217"/>
    </location>
</feature>
<feature type="compositionally biased region" description="Basic and acidic residues" evidence="1">
    <location>
        <begin position="268"/>
        <end position="278"/>
    </location>
</feature>
<sequence>MFSFTDFHGFTTYFRREFQSGNYAQKMLRELDSRYQGLEEPLSKFICIIDDFYERIDPSIPESTRIGKIMELMHPHYRAKVMSFRRSFSQIRELMEVAYEAQNSVALDMEYREPNLDTGLEPSLSYRESKVSESSFGKNVPEIQKSSFDQYGSFHPKPFNKSKPSDNDNNWRKSNGGTKGNFPRSDSPHPRGRDRGHNAGNNNRENSQTRGSNSGSNFHERTPSNERSRDTISNAQIERIHSSERSNSDRGRPLGQASYSGNNSNGTRSREGSSERRVQFSGNGPALNH</sequence>
<feature type="compositionally biased region" description="Basic and acidic residues" evidence="1">
    <location>
        <begin position="218"/>
        <end position="230"/>
    </location>
</feature>
<evidence type="ECO:0000313" key="3">
    <source>
        <dbReference type="Proteomes" id="UP000708208"/>
    </source>
</evidence>
<feature type="compositionally biased region" description="Basic and acidic residues" evidence="1">
    <location>
        <begin position="186"/>
        <end position="197"/>
    </location>
</feature>
<accession>A0A8J2KU07</accession>
<feature type="compositionally biased region" description="Basic and acidic residues" evidence="1">
    <location>
        <begin position="238"/>
        <end position="252"/>
    </location>
</feature>
<comment type="caution">
    <text evidence="2">The sequence shown here is derived from an EMBL/GenBank/DDBJ whole genome shotgun (WGS) entry which is preliminary data.</text>
</comment>
<feature type="region of interest" description="Disordered" evidence="1">
    <location>
        <begin position="148"/>
        <end position="289"/>
    </location>
</feature>
<dbReference type="AlphaFoldDB" id="A0A8J2KU07"/>
<dbReference type="Proteomes" id="UP000708208">
    <property type="component" value="Unassembled WGS sequence"/>
</dbReference>
<dbReference type="EMBL" id="CAJVCH010440469">
    <property type="protein sequence ID" value="CAG7819129.1"/>
    <property type="molecule type" value="Genomic_DNA"/>
</dbReference>
<evidence type="ECO:0000256" key="1">
    <source>
        <dbReference type="SAM" id="MobiDB-lite"/>
    </source>
</evidence>
<gene>
    <name evidence="2" type="ORF">AFUS01_LOCUS29599</name>
</gene>